<dbReference type="PANTHER" id="PTHR43434">
    <property type="entry name" value="PHOSPHOGLYCOLATE PHOSPHATASE"/>
    <property type="match status" value="1"/>
</dbReference>
<dbReference type="InterPro" id="IPR023214">
    <property type="entry name" value="HAD_sf"/>
</dbReference>
<sequence length="244" mass="25958">MSATRPQPAATATTALVDLPRGTGRPPFTAVLWDLDGTIVDSAPGIISSIQKMLAVLGLEVPPYDDLVSYIGPPILDSFREHGLGEIVELEYALGVYRDIYREEGEANSRVYPGMADVIRAVHDAGIPMSTATSKNQESAARVLEHFGLHRSFDAVVGATPDDSRSAKADVVAEALRVLETQGHDLSNVIMLGDRFYDVEGSSQHGVPCVYVTWGYGTVGEEAGSVAVVDDPARLPGLLGLEPA</sequence>
<dbReference type="Pfam" id="PF13419">
    <property type="entry name" value="HAD_2"/>
    <property type="match status" value="1"/>
</dbReference>
<evidence type="ECO:0000313" key="1">
    <source>
        <dbReference type="EMBL" id="KAB1648788.1"/>
    </source>
</evidence>
<comment type="caution">
    <text evidence="1">The sequence shown here is derived from an EMBL/GenBank/DDBJ whole genome shotgun (WGS) entry which is preliminary data.</text>
</comment>
<dbReference type="Gene3D" id="1.10.150.240">
    <property type="entry name" value="Putative phosphatase, domain 2"/>
    <property type="match status" value="1"/>
</dbReference>
<dbReference type="Proteomes" id="UP000431744">
    <property type="component" value="Unassembled WGS sequence"/>
</dbReference>
<dbReference type="RefSeq" id="WP_158027342.1">
    <property type="nucleotide sequence ID" value="NZ_BMHG01000001.1"/>
</dbReference>
<keyword evidence="2" id="KW-1185">Reference proteome</keyword>
<dbReference type="OrthoDB" id="9776368at2"/>
<dbReference type="InterPro" id="IPR041492">
    <property type="entry name" value="HAD_2"/>
</dbReference>
<gene>
    <name evidence="1" type="ORF">F8O04_00320</name>
</gene>
<dbReference type="Gene3D" id="3.40.50.1000">
    <property type="entry name" value="HAD superfamily/HAD-like"/>
    <property type="match status" value="1"/>
</dbReference>
<dbReference type="GO" id="GO:0004713">
    <property type="term" value="F:protein tyrosine kinase activity"/>
    <property type="evidence" value="ECO:0007669"/>
    <property type="project" value="TreeGrafter"/>
</dbReference>
<organism evidence="1 2">
    <name type="scientific">Pseudoclavibacter endophyticus</name>
    <dbReference type="NCBI Taxonomy" id="1778590"/>
    <lineage>
        <taxon>Bacteria</taxon>
        <taxon>Bacillati</taxon>
        <taxon>Actinomycetota</taxon>
        <taxon>Actinomycetes</taxon>
        <taxon>Micrococcales</taxon>
        <taxon>Microbacteriaceae</taxon>
        <taxon>Pseudoclavibacter</taxon>
    </lineage>
</organism>
<proteinExistence type="predicted"/>
<protein>
    <submittedName>
        <fullName evidence="1">HAD hydrolase-like protein</fullName>
    </submittedName>
</protein>
<dbReference type="SFLD" id="SFLDS00003">
    <property type="entry name" value="Haloacid_Dehalogenase"/>
    <property type="match status" value="1"/>
</dbReference>
<dbReference type="EMBL" id="WBJY01000001">
    <property type="protein sequence ID" value="KAB1648788.1"/>
    <property type="molecule type" value="Genomic_DNA"/>
</dbReference>
<accession>A0A6H9WL63</accession>
<dbReference type="SFLD" id="SFLDG01129">
    <property type="entry name" value="C1.5:_HAD__Beta-PGM__Phosphata"/>
    <property type="match status" value="1"/>
</dbReference>
<dbReference type="InterPro" id="IPR023198">
    <property type="entry name" value="PGP-like_dom2"/>
</dbReference>
<dbReference type="SUPFAM" id="SSF56784">
    <property type="entry name" value="HAD-like"/>
    <property type="match status" value="1"/>
</dbReference>
<keyword evidence="1" id="KW-0378">Hydrolase</keyword>
<dbReference type="GO" id="GO:0005829">
    <property type="term" value="C:cytosol"/>
    <property type="evidence" value="ECO:0007669"/>
    <property type="project" value="TreeGrafter"/>
</dbReference>
<name>A0A6H9WL63_9MICO</name>
<dbReference type="GO" id="GO:0016787">
    <property type="term" value="F:hydrolase activity"/>
    <property type="evidence" value="ECO:0007669"/>
    <property type="project" value="UniProtKB-KW"/>
</dbReference>
<dbReference type="PANTHER" id="PTHR43434:SF20">
    <property type="entry name" value="5'-NUCLEOTIDASE"/>
    <property type="match status" value="1"/>
</dbReference>
<reference evidence="1 2" key="1">
    <citation type="submission" date="2019-09" db="EMBL/GenBank/DDBJ databases">
        <title>Phylogeny of genus Pseudoclavibacter and closely related genus.</title>
        <authorList>
            <person name="Li Y."/>
        </authorList>
    </citation>
    <scope>NUCLEOTIDE SEQUENCE [LARGE SCALE GENOMIC DNA]</scope>
    <source>
        <strain evidence="1 2">EGI 60007</strain>
    </source>
</reference>
<dbReference type="InterPro" id="IPR036412">
    <property type="entry name" value="HAD-like_sf"/>
</dbReference>
<dbReference type="InterPro" id="IPR050155">
    <property type="entry name" value="HAD-like_hydrolase_sf"/>
</dbReference>
<evidence type="ECO:0000313" key="2">
    <source>
        <dbReference type="Proteomes" id="UP000431744"/>
    </source>
</evidence>
<dbReference type="AlphaFoldDB" id="A0A6H9WL63"/>